<feature type="region of interest" description="Disordered" evidence="1">
    <location>
        <begin position="1"/>
        <end position="52"/>
    </location>
</feature>
<feature type="compositionally biased region" description="Polar residues" evidence="1">
    <location>
        <begin position="1"/>
        <end position="18"/>
    </location>
</feature>
<keyword evidence="3" id="KW-1185">Reference proteome</keyword>
<dbReference type="Proteomes" id="UP000009138">
    <property type="component" value="Unassembled WGS sequence"/>
</dbReference>
<organism evidence="2 3">
    <name type="scientific">Rhizopus delemar (strain RA 99-880 / ATCC MYA-4621 / FGSC 9543 / NRRL 43880)</name>
    <name type="common">Mucormycosis agent</name>
    <name type="synonym">Rhizopus arrhizus var. delemar</name>
    <dbReference type="NCBI Taxonomy" id="246409"/>
    <lineage>
        <taxon>Eukaryota</taxon>
        <taxon>Fungi</taxon>
        <taxon>Fungi incertae sedis</taxon>
        <taxon>Mucoromycota</taxon>
        <taxon>Mucoromycotina</taxon>
        <taxon>Mucoromycetes</taxon>
        <taxon>Mucorales</taxon>
        <taxon>Mucorineae</taxon>
        <taxon>Rhizopodaceae</taxon>
        <taxon>Rhizopus</taxon>
    </lineage>
</organism>
<sequence length="92" mass="10154">MGSHNEPQNMNLSLNPDLSLSRLAEDEAPPLPLPKDNSKKQEDGAINPWESIFNPQTTFKQNNRGSCLGCLQSFNLCHNSKHHAKSSLGILT</sequence>
<dbReference type="RefSeq" id="XP_067510916.1">
    <property type="nucleotide sequence ID" value="XM_067654815.1"/>
</dbReference>
<name>I1BH40_RHIO9</name>
<proteinExistence type="predicted"/>
<evidence type="ECO:0000313" key="3">
    <source>
        <dbReference type="Proteomes" id="UP000009138"/>
    </source>
</evidence>
<dbReference type="OrthoDB" id="2236827at2759"/>
<protein>
    <submittedName>
        <fullName evidence="2">Uncharacterized protein</fullName>
    </submittedName>
</protein>
<dbReference type="VEuPathDB" id="FungiDB:RO3G_00224"/>
<accession>I1BH40</accession>
<evidence type="ECO:0000256" key="1">
    <source>
        <dbReference type="SAM" id="MobiDB-lite"/>
    </source>
</evidence>
<dbReference type="InParanoid" id="I1BH40"/>
<reference evidence="2 3" key="1">
    <citation type="journal article" date="2009" name="PLoS Genet.">
        <title>Genomic analysis of the basal lineage fungus Rhizopus oryzae reveals a whole-genome duplication.</title>
        <authorList>
            <person name="Ma L.-J."/>
            <person name="Ibrahim A.S."/>
            <person name="Skory C."/>
            <person name="Grabherr M.G."/>
            <person name="Burger G."/>
            <person name="Butler M."/>
            <person name="Elias M."/>
            <person name="Idnurm A."/>
            <person name="Lang B.F."/>
            <person name="Sone T."/>
            <person name="Abe A."/>
            <person name="Calvo S.E."/>
            <person name="Corrochano L.M."/>
            <person name="Engels R."/>
            <person name="Fu J."/>
            <person name="Hansberg W."/>
            <person name="Kim J.-M."/>
            <person name="Kodira C.D."/>
            <person name="Koehrsen M.J."/>
            <person name="Liu B."/>
            <person name="Miranda-Saavedra D."/>
            <person name="O'Leary S."/>
            <person name="Ortiz-Castellanos L."/>
            <person name="Poulter R."/>
            <person name="Rodriguez-Romero J."/>
            <person name="Ruiz-Herrera J."/>
            <person name="Shen Y.-Q."/>
            <person name="Zeng Q."/>
            <person name="Galagan J."/>
            <person name="Birren B.W."/>
            <person name="Cuomo C.A."/>
            <person name="Wickes B.L."/>
        </authorList>
    </citation>
    <scope>NUCLEOTIDE SEQUENCE [LARGE SCALE GENOMIC DNA]</scope>
    <source>
        <strain evidence="3">RA 99-880 / ATCC MYA-4621 / FGSC 9543 / NRRL 43880</strain>
    </source>
</reference>
<evidence type="ECO:0000313" key="2">
    <source>
        <dbReference type="EMBL" id="EIE75520.1"/>
    </source>
</evidence>
<dbReference type="GeneID" id="93607196"/>
<gene>
    <name evidence="2" type="ORF">RO3G_00224</name>
</gene>
<dbReference type="EMBL" id="CH476732">
    <property type="protein sequence ID" value="EIE75520.1"/>
    <property type="molecule type" value="Genomic_DNA"/>
</dbReference>
<dbReference type="AlphaFoldDB" id="I1BH40"/>